<protein>
    <submittedName>
        <fullName evidence="1">Uncharacterized protein</fullName>
    </submittedName>
</protein>
<evidence type="ECO:0000313" key="1">
    <source>
        <dbReference type="EMBL" id="BBY43987.1"/>
    </source>
</evidence>
<accession>A0A1X0BYG1</accession>
<organism evidence="1 2">
    <name type="scientific">Mycolicibacterium celeriflavum</name>
    <name type="common">Mycobacterium celeriflavum</name>
    <dbReference type="NCBI Taxonomy" id="1249101"/>
    <lineage>
        <taxon>Bacteria</taxon>
        <taxon>Bacillati</taxon>
        <taxon>Actinomycetota</taxon>
        <taxon>Actinomycetes</taxon>
        <taxon>Mycobacteriales</taxon>
        <taxon>Mycobacteriaceae</taxon>
        <taxon>Mycolicibacterium</taxon>
    </lineage>
</organism>
<reference evidence="1 2" key="1">
    <citation type="journal article" date="2019" name="Emerg. Microbes Infect.">
        <title>Comprehensive subspecies identification of 175 nontuberculous mycobacteria species based on 7547 genomic profiles.</title>
        <authorList>
            <person name="Matsumoto Y."/>
            <person name="Kinjo T."/>
            <person name="Motooka D."/>
            <person name="Nabeya D."/>
            <person name="Jung N."/>
            <person name="Uechi K."/>
            <person name="Horii T."/>
            <person name="Iida T."/>
            <person name="Fujita J."/>
            <person name="Nakamura S."/>
        </authorList>
    </citation>
    <scope>NUCLEOTIDE SEQUENCE [LARGE SCALE GENOMIC DNA]</scope>
    <source>
        <strain evidence="1 2">JCM 18439</strain>
    </source>
</reference>
<name>A0A1X0BYG1_MYCCF</name>
<dbReference type="RefSeq" id="WP_083001011.1">
    <property type="nucleotide sequence ID" value="NZ_AP022591.1"/>
</dbReference>
<dbReference type="KEGG" id="mcee:MCEL_22820"/>
<sequence>MIAKLRIIAPLVMAGAVATGFAAAPVAVAETYAAAAQAQITPLSQGPRYGGCADDGACGHGGPDGGGGCTADGICGHGGPSGGGGCVPGVGCFEWNP</sequence>
<evidence type="ECO:0000313" key="2">
    <source>
        <dbReference type="Proteomes" id="UP000466431"/>
    </source>
</evidence>
<keyword evidence="2" id="KW-1185">Reference proteome</keyword>
<dbReference type="Proteomes" id="UP000466431">
    <property type="component" value="Chromosome"/>
</dbReference>
<gene>
    <name evidence="1" type="ORF">MCEL_22820</name>
</gene>
<dbReference type="EMBL" id="AP022591">
    <property type="protein sequence ID" value="BBY43987.1"/>
    <property type="molecule type" value="Genomic_DNA"/>
</dbReference>
<dbReference type="AlphaFoldDB" id="A0A1X0BYG1"/>
<proteinExistence type="predicted"/>